<comment type="similarity">
    <text evidence="2">Belongs to the mitochondrion-specific ribosomal protein mL49 family.</text>
</comment>
<proteinExistence type="inferred from homology"/>
<dbReference type="PANTHER" id="PTHR13477">
    <property type="entry name" value="MITOCHONDRIAL 39S RIBOSOMAL PROTEIN L49"/>
    <property type="match status" value="1"/>
</dbReference>
<name>A0A232EU66_9HYME</name>
<comment type="caution">
    <text evidence="8">The sequence shown here is derived from an EMBL/GenBank/DDBJ whole genome shotgun (WGS) entry which is preliminary data.</text>
</comment>
<dbReference type="STRING" id="543379.A0A232EU66"/>
<reference evidence="8 9" key="1">
    <citation type="journal article" date="2017" name="Curr. Biol.">
        <title>The Evolution of Venom by Co-option of Single-Copy Genes.</title>
        <authorList>
            <person name="Martinson E.O."/>
            <person name="Mrinalini"/>
            <person name="Kelkar Y.D."/>
            <person name="Chang C.H."/>
            <person name="Werren J.H."/>
        </authorList>
    </citation>
    <scope>NUCLEOTIDE SEQUENCE [LARGE SCALE GENOMIC DNA]</scope>
    <source>
        <strain evidence="8 9">Alberta</strain>
        <tissue evidence="8">Whole body</tissue>
    </source>
</reference>
<keyword evidence="4" id="KW-0496">Mitochondrion</keyword>
<dbReference type="PANTHER" id="PTHR13477:SF0">
    <property type="entry name" value="LARGE RIBOSOMAL SUBUNIT PROTEIN ML49"/>
    <property type="match status" value="1"/>
</dbReference>
<keyword evidence="3" id="KW-0689">Ribosomal protein</keyword>
<dbReference type="GO" id="GO:0006412">
    <property type="term" value="P:translation"/>
    <property type="evidence" value="ECO:0007669"/>
    <property type="project" value="InterPro"/>
</dbReference>
<sequence>MAATLRCLARAVASAGLMRNVELLKSNVSPCSFALTQVRGIRIQASPKVQDLDLKSLTDFEISKDPNEWQYVERLLRTGKIVPTPTSFEGKSPAGWSSPKEEAKKLPYFINRTKNYMQPVYLSITYRGMRHITLIRRIQGDIWECEKDIRKFLKSKLSAPQYDRLATRINEMSGQIRIRGDYVSMIKYWMDTKGF</sequence>
<gene>
    <name evidence="8" type="ORF">TSAR_011344</name>
</gene>
<dbReference type="InterPro" id="IPR007740">
    <property type="entry name" value="Ribosomal_mL49"/>
</dbReference>
<dbReference type="GO" id="GO:0005762">
    <property type="term" value="C:mitochondrial large ribosomal subunit"/>
    <property type="evidence" value="ECO:0007669"/>
    <property type="project" value="TreeGrafter"/>
</dbReference>
<accession>A0A232EU66</accession>
<organism evidence="8 9">
    <name type="scientific">Trichomalopsis sarcophagae</name>
    <dbReference type="NCBI Taxonomy" id="543379"/>
    <lineage>
        <taxon>Eukaryota</taxon>
        <taxon>Metazoa</taxon>
        <taxon>Ecdysozoa</taxon>
        <taxon>Arthropoda</taxon>
        <taxon>Hexapoda</taxon>
        <taxon>Insecta</taxon>
        <taxon>Pterygota</taxon>
        <taxon>Neoptera</taxon>
        <taxon>Endopterygota</taxon>
        <taxon>Hymenoptera</taxon>
        <taxon>Apocrita</taxon>
        <taxon>Proctotrupomorpha</taxon>
        <taxon>Chalcidoidea</taxon>
        <taxon>Pteromalidae</taxon>
        <taxon>Pteromalinae</taxon>
        <taxon>Trichomalopsis</taxon>
    </lineage>
</organism>
<evidence type="ECO:0000313" key="8">
    <source>
        <dbReference type="EMBL" id="OXU21892.1"/>
    </source>
</evidence>
<dbReference type="Gene3D" id="3.30.780.10">
    <property type="entry name" value="SUI1-like domain"/>
    <property type="match status" value="1"/>
</dbReference>
<evidence type="ECO:0000256" key="7">
    <source>
        <dbReference type="ARBA" id="ARBA00035545"/>
    </source>
</evidence>
<comment type="subcellular location">
    <subcellularLocation>
        <location evidence="1">Mitochondrion</location>
    </subcellularLocation>
</comment>
<dbReference type="OrthoDB" id="19439at2759"/>
<dbReference type="EMBL" id="NNAY01002166">
    <property type="protein sequence ID" value="OXU21892.1"/>
    <property type="molecule type" value="Genomic_DNA"/>
</dbReference>
<evidence type="ECO:0000256" key="5">
    <source>
        <dbReference type="ARBA" id="ARBA00023274"/>
    </source>
</evidence>
<evidence type="ECO:0000313" key="9">
    <source>
        <dbReference type="Proteomes" id="UP000215335"/>
    </source>
</evidence>
<evidence type="ECO:0000256" key="6">
    <source>
        <dbReference type="ARBA" id="ARBA00035191"/>
    </source>
</evidence>
<dbReference type="AlphaFoldDB" id="A0A232EU66"/>
<keyword evidence="9" id="KW-1185">Reference proteome</keyword>
<keyword evidence="5" id="KW-0687">Ribonucleoprotein</keyword>
<evidence type="ECO:0000256" key="2">
    <source>
        <dbReference type="ARBA" id="ARBA00005677"/>
    </source>
</evidence>
<evidence type="ECO:0000256" key="1">
    <source>
        <dbReference type="ARBA" id="ARBA00004173"/>
    </source>
</evidence>
<protein>
    <recommendedName>
        <fullName evidence="6">Large ribosomal subunit protein mL49</fullName>
    </recommendedName>
    <alternativeName>
        <fullName evidence="7">39S ribosomal protein L49, mitochondrial</fullName>
    </alternativeName>
</protein>
<dbReference type="FunFam" id="3.30.780.10:FF:000009">
    <property type="entry name" value="39S ribosomal protein L49, mitochondrial"/>
    <property type="match status" value="1"/>
</dbReference>
<dbReference type="Pfam" id="PF05046">
    <property type="entry name" value="Img2"/>
    <property type="match status" value="1"/>
</dbReference>
<evidence type="ECO:0000256" key="3">
    <source>
        <dbReference type="ARBA" id="ARBA00022980"/>
    </source>
</evidence>
<evidence type="ECO:0000256" key="4">
    <source>
        <dbReference type="ARBA" id="ARBA00023128"/>
    </source>
</evidence>
<dbReference type="GO" id="GO:0003735">
    <property type="term" value="F:structural constituent of ribosome"/>
    <property type="evidence" value="ECO:0007669"/>
    <property type="project" value="InterPro"/>
</dbReference>
<dbReference type="Proteomes" id="UP000215335">
    <property type="component" value="Unassembled WGS sequence"/>
</dbReference>